<sequence>MDGTVSPDRRHRPFRLLAAWLSHPSFNETICKAWDPSFIGMQQCLAFNKSSLNGFWSSEMIKDLVPRNIAANIMGMHSPLND</sequence>
<name>A0AAV1XRY3_LUPLU</name>
<protein>
    <submittedName>
        <fullName evidence="1">Uncharacterized protein</fullName>
    </submittedName>
</protein>
<dbReference type="EMBL" id="CAXHTB010000018">
    <property type="protein sequence ID" value="CAL0324601.1"/>
    <property type="molecule type" value="Genomic_DNA"/>
</dbReference>
<proteinExistence type="predicted"/>
<accession>A0AAV1XRY3</accession>
<dbReference type="Proteomes" id="UP001497480">
    <property type="component" value="Unassembled WGS sequence"/>
</dbReference>
<reference evidence="1 2" key="1">
    <citation type="submission" date="2024-03" db="EMBL/GenBank/DDBJ databases">
        <authorList>
            <person name="Martinez-Hernandez J."/>
        </authorList>
    </citation>
    <scope>NUCLEOTIDE SEQUENCE [LARGE SCALE GENOMIC DNA]</scope>
</reference>
<organism evidence="1 2">
    <name type="scientific">Lupinus luteus</name>
    <name type="common">European yellow lupine</name>
    <dbReference type="NCBI Taxonomy" id="3873"/>
    <lineage>
        <taxon>Eukaryota</taxon>
        <taxon>Viridiplantae</taxon>
        <taxon>Streptophyta</taxon>
        <taxon>Embryophyta</taxon>
        <taxon>Tracheophyta</taxon>
        <taxon>Spermatophyta</taxon>
        <taxon>Magnoliopsida</taxon>
        <taxon>eudicotyledons</taxon>
        <taxon>Gunneridae</taxon>
        <taxon>Pentapetalae</taxon>
        <taxon>rosids</taxon>
        <taxon>fabids</taxon>
        <taxon>Fabales</taxon>
        <taxon>Fabaceae</taxon>
        <taxon>Papilionoideae</taxon>
        <taxon>50 kb inversion clade</taxon>
        <taxon>genistoids sensu lato</taxon>
        <taxon>core genistoids</taxon>
        <taxon>Genisteae</taxon>
        <taxon>Lupinus</taxon>
    </lineage>
</organism>
<comment type="caution">
    <text evidence="1">The sequence shown here is derived from an EMBL/GenBank/DDBJ whole genome shotgun (WGS) entry which is preliminary data.</text>
</comment>
<keyword evidence="2" id="KW-1185">Reference proteome</keyword>
<evidence type="ECO:0000313" key="1">
    <source>
        <dbReference type="EMBL" id="CAL0324601.1"/>
    </source>
</evidence>
<gene>
    <name evidence="1" type="ORF">LLUT_LOCUS25661</name>
</gene>
<dbReference type="AlphaFoldDB" id="A0AAV1XRY3"/>
<evidence type="ECO:0000313" key="2">
    <source>
        <dbReference type="Proteomes" id="UP001497480"/>
    </source>
</evidence>